<comment type="caution">
    <text evidence="3">The sequence shown here is derived from an EMBL/GenBank/DDBJ whole genome shotgun (WGS) entry which is preliminary data.</text>
</comment>
<protein>
    <recommendedName>
        <fullName evidence="5">DUF2269 domain-containing protein</fullName>
    </recommendedName>
</protein>
<keyword evidence="2" id="KW-0472">Membrane</keyword>
<organism evidence="3 4">
    <name type="scientific">Occultella aeris</name>
    <dbReference type="NCBI Taxonomy" id="2761496"/>
    <lineage>
        <taxon>Bacteria</taxon>
        <taxon>Bacillati</taxon>
        <taxon>Actinomycetota</taxon>
        <taxon>Actinomycetes</taxon>
        <taxon>Micrococcales</taxon>
        <taxon>Ruaniaceae</taxon>
        <taxon>Occultella</taxon>
    </lineage>
</organism>
<reference evidence="3 4" key="1">
    <citation type="submission" date="2019-11" db="EMBL/GenBank/DDBJ databases">
        <authorList>
            <person name="Criscuolo A."/>
        </authorList>
    </citation>
    <scope>NUCLEOTIDE SEQUENCE [LARGE SCALE GENOMIC DNA]</scope>
    <source>
        <strain evidence="3">CIP111667</strain>
    </source>
</reference>
<keyword evidence="2" id="KW-0812">Transmembrane</keyword>
<feature type="region of interest" description="Disordered" evidence="1">
    <location>
        <begin position="1"/>
        <end position="20"/>
    </location>
</feature>
<evidence type="ECO:0000313" key="3">
    <source>
        <dbReference type="EMBL" id="VZO40024.1"/>
    </source>
</evidence>
<name>A0A7M4DRD0_9MICO</name>
<keyword evidence="4" id="KW-1185">Reference proteome</keyword>
<dbReference type="EMBL" id="CACRYJ010000067">
    <property type="protein sequence ID" value="VZO40024.1"/>
    <property type="molecule type" value="Genomic_DNA"/>
</dbReference>
<accession>A0A7M4DRD0</accession>
<feature type="transmembrane region" description="Helical" evidence="2">
    <location>
        <begin position="67"/>
        <end position="99"/>
    </location>
</feature>
<evidence type="ECO:0000313" key="4">
    <source>
        <dbReference type="Proteomes" id="UP000419743"/>
    </source>
</evidence>
<dbReference type="RefSeq" id="WP_197522793.1">
    <property type="nucleotide sequence ID" value="NZ_CACRYJ010000067.1"/>
</dbReference>
<dbReference type="AlphaFoldDB" id="A0A7M4DRD0"/>
<feature type="transmembrane region" description="Helical" evidence="2">
    <location>
        <begin position="36"/>
        <end position="61"/>
    </location>
</feature>
<evidence type="ECO:0000256" key="2">
    <source>
        <dbReference type="SAM" id="Phobius"/>
    </source>
</evidence>
<keyword evidence="2" id="KW-1133">Transmembrane helix</keyword>
<evidence type="ECO:0008006" key="5">
    <source>
        <dbReference type="Google" id="ProtNLM"/>
    </source>
</evidence>
<proteinExistence type="predicted"/>
<evidence type="ECO:0000256" key="1">
    <source>
        <dbReference type="SAM" id="MobiDB-lite"/>
    </source>
</evidence>
<gene>
    <name evidence="3" type="ORF">HALOF300_04725</name>
</gene>
<sequence>MTVTTPVRHASPESRPTPSARRVLPRLGARARRITLIVHLASAGAWLGMDVVLGILVMFALNAPSTPAAALAIAIGTFVGWPLVGAALLTLLSGVVLGLGSKYGLVRYRWVLVKLIITLVLIGLVVGVLVPSVAQFTTTASAALGSSGEFELDRQMVFPPVVSSLALLFAMTLSVVKPWGRRRGTAAAR</sequence>
<feature type="transmembrane region" description="Helical" evidence="2">
    <location>
        <begin position="156"/>
        <end position="176"/>
    </location>
</feature>
<feature type="transmembrane region" description="Helical" evidence="2">
    <location>
        <begin position="111"/>
        <end position="136"/>
    </location>
</feature>
<dbReference type="Proteomes" id="UP000419743">
    <property type="component" value="Unassembled WGS sequence"/>
</dbReference>